<name>A0A1W6UB34_VIBAL</name>
<accession>A0A1W6UB34</accession>
<keyword evidence="1" id="KW-0472">Membrane</keyword>
<dbReference type="EMBL" id="CP017903">
    <property type="protein sequence ID" value="ARP20214.1"/>
    <property type="molecule type" value="Genomic_DNA"/>
</dbReference>
<keyword evidence="1" id="KW-0812">Transmembrane</keyword>
<organism evidence="3">
    <name type="scientific">Vibrio alginolyticus</name>
    <dbReference type="NCBI Taxonomy" id="663"/>
    <lineage>
        <taxon>Bacteria</taxon>
        <taxon>Pseudomonadati</taxon>
        <taxon>Pseudomonadota</taxon>
        <taxon>Gammaproteobacteria</taxon>
        <taxon>Vibrionales</taxon>
        <taxon>Vibrionaceae</taxon>
        <taxon>Vibrio</taxon>
    </lineage>
</organism>
<reference evidence="3" key="1">
    <citation type="submission" date="2016-10" db="EMBL/GenBank/DDBJ databases">
        <title>The High Quality Genome of Vibrio alginolyticus K01M1.</title>
        <authorList>
            <person name="Wendling C."/>
            <person name="Chibani C.M."/>
            <person name="Hertel R."/>
            <person name="Sproer C."/>
            <person name="Bunk B."/>
            <person name="Overmann J."/>
            <person name="Roth O."/>
            <person name="Liesegang H."/>
        </authorList>
    </citation>
    <scope>NUCLEOTIDE SEQUENCE</scope>
    <source>
        <strain evidence="3">K05K4</strain>
    </source>
</reference>
<gene>
    <name evidence="2" type="ORF">K05K4_34710</name>
    <name evidence="3" type="ORF">K05K4_34870</name>
</gene>
<evidence type="ECO:0000313" key="3">
    <source>
        <dbReference type="EMBL" id="ARP20214.1"/>
    </source>
</evidence>
<keyword evidence="1" id="KW-1133">Transmembrane helix</keyword>
<evidence type="ECO:0000313" key="2">
    <source>
        <dbReference type="EMBL" id="ARP20198.1"/>
    </source>
</evidence>
<dbReference type="EMBL" id="CP017903">
    <property type="protein sequence ID" value="ARP20198.1"/>
    <property type="molecule type" value="Genomic_DNA"/>
</dbReference>
<dbReference type="AlphaFoldDB" id="A0A1W6UB34"/>
<protein>
    <submittedName>
        <fullName evidence="3">Uncharacterized protein</fullName>
    </submittedName>
</protein>
<evidence type="ECO:0000256" key="1">
    <source>
        <dbReference type="SAM" id="Phobius"/>
    </source>
</evidence>
<feature type="transmembrane region" description="Helical" evidence="1">
    <location>
        <begin position="35"/>
        <end position="53"/>
    </location>
</feature>
<sequence length="61" mass="6692">MNAVNKSILFMLMSTLSLSVTGLLAKQLSGELSVTLFSFLRFFGACAYLAYLTSCEKPYLS</sequence>
<proteinExistence type="predicted"/>